<reference evidence="2" key="1">
    <citation type="submission" date="2021-06" db="EMBL/GenBank/DDBJ databases">
        <authorList>
            <person name="Lee C.-S."/>
            <person name="Jin L."/>
        </authorList>
    </citation>
    <scope>NUCLEOTIDE SEQUENCE</scope>
    <source>
        <strain evidence="2">Con5</strain>
        <plasmid evidence="2">p3</plasmid>
    </source>
</reference>
<feature type="domain" description="Excalibur calcium-binding" evidence="1">
    <location>
        <begin position="123"/>
        <end position="163"/>
    </location>
</feature>
<sequence>MHRPLELQGKILFRSGISKGGLKLNRALIMAFTASFLVSACGVPTSTQVKALSTQPTSALCSAHVSASGADLLAIEAELGARGALQCNTAYGGSSYLGARTAATVGKSLYARGGASAAPVPRDDKNCSDFASAGEAQRFFIANGGPHRDPHGLDGDGDGNACEWGKALKSSVAKYKPKPVRYTAPRRSSPTCHTGPRGGRYYYSASGRKVYGC</sequence>
<dbReference type="EMBL" id="CP076364">
    <property type="protein sequence ID" value="QWK92870.1"/>
    <property type="molecule type" value="Genomic_DNA"/>
</dbReference>
<name>A0A975S442_9RHOB</name>
<keyword evidence="2" id="KW-0614">Plasmid</keyword>
<accession>A0A975S442</accession>
<dbReference type="RefSeq" id="WP_307742834.1">
    <property type="nucleotide sequence ID" value="NZ_CP076364.1"/>
</dbReference>
<protein>
    <submittedName>
        <fullName evidence="2">Excalibur calcium-binding domain-containing protein</fullName>
    </submittedName>
</protein>
<evidence type="ECO:0000313" key="2">
    <source>
        <dbReference type="EMBL" id="QWK92870.1"/>
    </source>
</evidence>
<dbReference type="AlphaFoldDB" id="A0A975S442"/>
<dbReference type="SMART" id="SM00894">
    <property type="entry name" value="Excalibur"/>
    <property type="match status" value="1"/>
</dbReference>
<organism evidence="2 3">
    <name type="scientific">Gemmobacter fulvus</name>
    <dbReference type="NCBI Taxonomy" id="2840474"/>
    <lineage>
        <taxon>Bacteria</taxon>
        <taxon>Pseudomonadati</taxon>
        <taxon>Pseudomonadota</taxon>
        <taxon>Alphaproteobacteria</taxon>
        <taxon>Rhodobacterales</taxon>
        <taxon>Paracoccaceae</taxon>
        <taxon>Gemmobacter</taxon>
    </lineage>
</organism>
<keyword evidence="3" id="KW-1185">Reference proteome</keyword>
<proteinExistence type="predicted"/>
<evidence type="ECO:0000259" key="1">
    <source>
        <dbReference type="SMART" id="SM00894"/>
    </source>
</evidence>
<dbReference type="Proteomes" id="UP000679352">
    <property type="component" value="Plasmid p3"/>
</dbReference>
<dbReference type="KEGG" id="gfu:KM031_19960"/>
<dbReference type="Pfam" id="PF05901">
    <property type="entry name" value="Excalibur"/>
    <property type="match status" value="1"/>
</dbReference>
<dbReference type="InterPro" id="IPR008613">
    <property type="entry name" value="Excalibur_Ca-bd_domain"/>
</dbReference>
<evidence type="ECO:0000313" key="3">
    <source>
        <dbReference type="Proteomes" id="UP000679352"/>
    </source>
</evidence>
<geneLocation type="plasmid" evidence="2 3">
    <name>p3</name>
</geneLocation>
<gene>
    <name evidence="2" type="ORF">KM031_19960</name>
</gene>